<dbReference type="RefSeq" id="WP_143814359.1">
    <property type="nucleotide sequence ID" value="NZ_FUXP01000023.1"/>
</dbReference>
<gene>
    <name evidence="1" type="ORF">SAMN02745674_02920</name>
</gene>
<name>A0A1T4SJY5_9GAMM</name>
<dbReference type="Proteomes" id="UP000190061">
    <property type="component" value="Unassembled WGS sequence"/>
</dbReference>
<evidence type="ECO:0000313" key="2">
    <source>
        <dbReference type="Proteomes" id="UP000190061"/>
    </source>
</evidence>
<dbReference type="EMBL" id="FUXP01000023">
    <property type="protein sequence ID" value="SKA28512.1"/>
    <property type="molecule type" value="Genomic_DNA"/>
</dbReference>
<evidence type="ECO:0000313" key="1">
    <source>
        <dbReference type="EMBL" id="SKA28512.1"/>
    </source>
</evidence>
<keyword evidence="2" id="KW-1185">Reference proteome</keyword>
<reference evidence="1 2" key="1">
    <citation type="submission" date="2017-02" db="EMBL/GenBank/DDBJ databases">
        <authorList>
            <person name="Peterson S.W."/>
        </authorList>
    </citation>
    <scope>NUCLEOTIDE SEQUENCE [LARGE SCALE GENOMIC DNA]</scope>
    <source>
        <strain evidence="1 2">DSM 21749</strain>
    </source>
</reference>
<proteinExistence type="predicted"/>
<accession>A0A1T4SJY5</accession>
<dbReference type="AlphaFoldDB" id="A0A1T4SJY5"/>
<organism evidence="1 2">
    <name type="scientific">Lysobacter spongiicola DSM 21749</name>
    <dbReference type="NCBI Taxonomy" id="1122188"/>
    <lineage>
        <taxon>Bacteria</taxon>
        <taxon>Pseudomonadati</taxon>
        <taxon>Pseudomonadota</taxon>
        <taxon>Gammaproteobacteria</taxon>
        <taxon>Lysobacterales</taxon>
        <taxon>Lysobacteraceae</taxon>
        <taxon>Novilysobacter</taxon>
    </lineage>
</organism>
<sequence length="175" mass="20217">MIKESELDRAFADAVATSADFRQWVLAQTPFRESARTAILLRNEQIHARPKVAPANWWRHWWCALDDSTESETDIFLVFELGQTQKRCALHIENKPPHGKFTPSQYLNYRRRAEFMASESKYLNYSEFVTVILAPEQFLKRYASQVCSFDLSLSYEAVSGFVPLFAESLRERGGA</sequence>
<protein>
    <submittedName>
        <fullName evidence="1">Uncharacterized protein</fullName>
    </submittedName>
</protein>